<comment type="caution">
    <text evidence="8">The sequence shown here is derived from an EMBL/GenBank/DDBJ whole genome shotgun (WGS) entry which is preliminary data.</text>
</comment>
<dbReference type="GO" id="GO:0003677">
    <property type="term" value="F:DNA binding"/>
    <property type="evidence" value="ECO:0007669"/>
    <property type="project" value="UniProtKB-KW"/>
</dbReference>
<evidence type="ECO:0000256" key="3">
    <source>
        <dbReference type="ARBA" id="ARBA00023125"/>
    </source>
</evidence>
<dbReference type="InterPro" id="IPR016177">
    <property type="entry name" value="DNA-bd_dom_sf"/>
</dbReference>
<sequence>MAIAMAMAMLMSEENLGRRLMCMEDGEVPEVRCRFKRRKRETEKEVDPTPVKRSSRFRGVSKHRWTGRYEAHLWDKLSWNLTRKKKGKQGAYDDEKAAARAYDLAALKYWGWGTSTFTNFP</sequence>
<dbReference type="GO" id="GO:0003700">
    <property type="term" value="F:DNA-binding transcription factor activity"/>
    <property type="evidence" value="ECO:0007669"/>
    <property type="project" value="InterPro"/>
</dbReference>
<name>A0A8S0SGE4_OLEEU</name>
<feature type="domain" description="AP2/ERF" evidence="7">
    <location>
        <begin position="56"/>
        <end position="121"/>
    </location>
</feature>
<protein>
    <submittedName>
        <fullName evidence="8">AP2-like ethylene-responsive transcription factor At1g79700</fullName>
    </submittedName>
</protein>
<keyword evidence="2" id="KW-0805">Transcription regulation</keyword>
<dbReference type="PANTHER" id="PTHR32467">
    <property type="entry name" value="AP2-LIKE ETHYLENE-RESPONSIVE TRANSCRIPTION FACTOR"/>
    <property type="match status" value="1"/>
</dbReference>
<dbReference type="GO" id="GO:0005634">
    <property type="term" value="C:nucleus"/>
    <property type="evidence" value="ECO:0007669"/>
    <property type="project" value="UniProtKB-SubCell"/>
</dbReference>
<reference evidence="8 9" key="1">
    <citation type="submission" date="2019-12" db="EMBL/GenBank/DDBJ databases">
        <authorList>
            <person name="Alioto T."/>
            <person name="Alioto T."/>
            <person name="Gomez Garrido J."/>
        </authorList>
    </citation>
    <scope>NUCLEOTIDE SEQUENCE [LARGE SCALE GENOMIC DNA]</scope>
</reference>
<proteinExistence type="predicted"/>
<dbReference type="PROSITE" id="PS51032">
    <property type="entry name" value="AP2_ERF"/>
    <property type="match status" value="1"/>
</dbReference>
<dbReference type="PANTHER" id="PTHR32467:SF81">
    <property type="entry name" value="OS06G0145700 PROTEIN"/>
    <property type="match status" value="1"/>
</dbReference>
<dbReference type="Gene3D" id="3.30.730.10">
    <property type="entry name" value="AP2/ERF domain"/>
    <property type="match status" value="1"/>
</dbReference>
<keyword evidence="3" id="KW-0238">DNA-binding</keyword>
<dbReference type="InterPro" id="IPR036955">
    <property type="entry name" value="AP2/ERF_dom_sf"/>
</dbReference>
<keyword evidence="4" id="KW-0804">Transcription</keyword>
<evidence type="ECO:0000256" key="4">
    <source>
        <dbReference type="ARBA" id="ARBA00023163"/>
    </source>
</evidence>
<gene>
    <name evidence="8" type="ORF">OLEA9_A071262</name>
</gene>
<accession>A0A8S0SGE4</accession>
<evidence type="ECO:0000256" key="1">
    <source>
        <dbReference type="ARBA" id="ARBA00004123"/>
    </source>
</evidence>
<evidence type="ECO:0000256" key="5">
    <source>
        <dbReference type="ARBA" id="ARBA00023242"/>
    </source>
</evidence>
<feature type="non-terminal residue" evidence="8">
    <location>
        <position position="1"/>
    </location>
</feature>
<dbReference type="OrthoDB" id="207175at2759"/>
<dbReference type="SUPFAM" id="SSF54171">
    <property type="entry name" value="DNA-binding domain"/>
    <property type="match status" value="1"/>
</dbReference>
<evidence type="ECO:0000313" key="9">
    <source>
        <dbReference type="Proteomes" id="UP000594638"/>
    </source>
</evidence>
<dbReference type="Proteomes" id="UP000594638">
    <property type="component" value="Unassembled WGS sequence"/>
</dbReference>
<dbReference type="InterPro" id="IPR001471">
    <property type="entry name" value="AP2/ERF_dom"/>
</dbReference>
<evidence type="ECO:0000313" key="8">
    <source>
        <dbReference type="EMBL" id="CAA2990611.1"/>
    </source>
</evidence>
<feature type="region of interest" description="Disordered" evidence="6">
    <location>
        <begin position="38"/>
        <end position="57"/>
    </location>
</feature>
<keyword evidence="5" id="KW-0539">Nucleus</keyword>
<evidence type="ECO:0000259" key="7">
    <source>
        <dbReference type="PROSITE" id="PS51032"/>
    </source>
</evidence>
<dbReference type="Gramene" id="OE9A071262T1">
    <property type="protein sequence ID" value="OE9A071262C1"/>
    <property type="gene ID" value="OE9A071262"/>
</dbReference>
<evidence type="ECO:0000256" key="2">
    <source>
        <dbReference type="ARBA" id="ARBA00023015"/>
    </source>
</evidence>
<organism evidence="8 9">
    <name type="scientific">Olea europaea subsp. europaea</name>
    <dbReference type="NCBI Taxonomy" id="158383"/>
    <lineage>
        <taxon>Eukaryota</taxon>
        <taxon>Viridiplantae</taxon>
        <taxon>Streptophyta</taxon>
        <taxon>Embryophyta</taxon>
        <taxon>Tracheophyta</taxon>
        <taxon>Spermatophyta</taxon>
        <taxon>Magnoliopsida</taxon>
        <taxon>eudicotyledons</taxon>
        <taxon>Gunneridae</taxon>
        <taxon>Pentapetalae</taxon>
        <taxon>asterids</taxon>
        <taxon>lamiids</taxon>
        <taxon>Lamiales</taxon>
        <taxon>Oleaceae</taxon>
        <taxon>Oleeae</taxon>
        <taxon>Olea</taxon>
    </lineage>
</organism>
<dbReference type="AlphaFoldDB" id="A0A8S0SGE4"/>
<evidence type="ECO:0000256" key="6">
    <source>
        <dbReference type="SAM" id="MobiDB-lite"/>
    </source>
</evidence>
<dbReference type="EMBL" id="CACTIH010004333">
    <property type="protein sequence ID" value="CAA2990611.1"/>
    <property type="molecule type" value="Genomic_DNA"/>
</dbReference>
<dbReference type="SMART" id="SM00380">
    <property type="entry name" value="AP2"/>
    <property type="match status" value="1"/>
</dbReference>
<comment type="subcellular location">
    <subcellularLocation>
        <location evidence="1">Nucleus</location>
    </subcellularLocation>
</comment>
<keyword evidence="9" id="KW-1185">Reference proteome</keyword>